<feature type="transmembrane region" description="Helical" evidence="8">
    <location>
        <begin position="322"/>
        <end position="342"/>
    </location>
</feature>
<evidence type="ECO:0000256" key="8">
    <source>
        <dbReference type="SAM" id="Phobius"/>
    </source>
</evidence>
<dbReference type="EMBL" id="FWXV01000020">
    <property type="protein sequence ID" value="SMD27153.1"/>
    <property type="molecule type" value="Genomic_DNA"/>
</dbReference>
<feature type="transmembrane region" description="Helical" evidence="8">
    <location>
        <begin position="757"/>
        <end position="777"/>
    </location>
</feature>
<dbReference type="Gene3D" id="3.90.550.10">
    <property type="entry name" value="Spore Coat Polysaccharide Biosynthesis Protein SpsA, Chain A"/>
    <property type="match status" value="1"/>
</dbReference>
<feature type="region of interest" description="Disordered" evidence="7">
    <location>
        <begin position="428"/>
        <end position="447"/>
    </location>
</feature>
<evidence type="ECO:0000256" key="6">
    <source>
        <dbReference type="ARBA" id="ARBA00023136"/>
    </source>
</evidence>
<dbReference type="Proteomes" id="UP000192674">
    <property type="component" value="Unassembled WGS sequence"/>
</dbReference>
<dbReference type="InterPro" id="IPR050321">
    <property type="entry name" value="Glycosyltr_2/OpgH_subfam"/>
</dbReference>
<feature type="transmembrane region" description="Helical" evidence="8">
    <location>
        <begin position="728"/>
        <end position="750"/>
    </location>
</feature>
<sequence length="994" mass="109056">MRRALANDGTINVSDQEARAVPDEELPVYTVLVPAYREPEVIAAVVASVASLDYPADRLEVLLLLEEDDATTIAAARTACAGTPVEIVLVPAGEPRTKPRACNYGLMLSSGEFITIFDVEDRPEVLQLRRAVVAFRRSRADIACLQARLSYHNAEQNLITRWFTTEYDTWFQWLLPGLVATGAPIPLGGTSNHIRREVLWDVGGWDPYNVTEDADLGVRLARYGWSVAILDSTTHEEANSDFVNWIKQRSRWYKGYLQTVLVHIRSPRRLINDLGAKGAAGFLLFVGGTPLLAMLNPVFWGLTALWWLNRPSFMAELFPAPVYYIGMACWVLGGFSLVYFGVANARSSGKPQLAFSGLMVPLYWPMMSLAAIKAFVQLVFQPSYWEKTTHGLFQAGSVRSDQPPPKQNTQPLIAPESSLARGQEAEQAVTAVETASPPTGRHQSRRRRITAARLPGSGGSRAEHCVFFGFLTLYIVVGCWLIFGQHSVMGDALSRVANANYVLYSREPKLANIGFVWTPLPSLLFLPFLPLKHLWPPLVEQGLLANIVSAIAMASSTRVLCGLLSELHVSRRVRIWLTVAFGLQPMIIWFGANGMTEALLIVFLLLAIRRLVRWTANMNPRHLMAAGGFLALGYLARYEVLAAGCAAMALVFALSWCRSPGGRAQRRRAAMVDALLVGGPLMAAFALWAIASWVIVSHPFEQFSSVYGNSALVQKGGGNASTDPSLLAMQWLILTPLLVPVLVAAIFLAVRRHDVSLVAPVGLLSAVLAFQVAAYFSGSLFGFLRYQIVVVPMLAVLVGYLYRQNQPIAVILEGRRREWLAGLTAAALMIPGILTSGYAAMMKPEFATEEWNHVRPAVLASLGHPQPVTGSYNGAFEIDREVAAHLDARRLPPGSVVVDSGPGFAVLVASANPRQFVITSDRDFEGAVTDPVGHNIQYLLVSSDHSQHDEVAATWPDLARSSASPFWAEVDVVFASHNHPKTHGWTLWRVRSMP</sequence>
<dbReference type="InterPro" id="IPR029044">
    <property type="entry name" value="Nucleotide-diphossugar_trans"/>
</dbReference>
<name>A0A1Y5Y8L2_KIBAR</name>
<feature type="transmembrane region" description="Helical" evidence="8">
    <location>
        <begin position="783"/>
        <end position="802"/>
    </location>
</feature>
<gene>
    <name evidence="9" type="ORF">SAMN05661093_10750</name>
</gene>
<feature type="transmembrane region" description="Helical" evidence="8">
    <location>
        <begin position="586"/>
        <end position="608"/>
    </location>
</feature>
<proteinExistence type="predicted"/>
<dbReference type="Pfam" id="PF13641">
    <property type="entry name" value="Glyco_tranf_2_3"/>
    <property type="match status" value="1"/>
</dbReference>
<evidence type="ECO:0000256" key="1">
    <source>
        <dbReference type="ARBA" id="ARBA00004141"/>
    </source>
</evidence>
<accession>A0A1Y5Y8L2</accession>
<keyword evidence="2" id="KW-0328">Glycosyltransferase</keyword>
<feature type="transmembrane region" description="Helical" evidence="8">
    <location>
        <begin position="628"/>
        <end position="654"/>
    </location>
</feature>
<dbReference type="SUPFAM" id="SSF53448">
    <property type="entry name" value="Nucleotide-diphospho-sugar transferases"/>
    <property type="match status" value="1"/>
</dbReference>
<organism evidence="9 10">
    <name type="scientific">Kibdelosporangium aridum</name>
    <dbReference type="NCBI Taxonomy" id="2030"/>
    <lineage>
        <taxon>Bacteria</taxon>
        <taxon>Bacillati</taxon>
        <taxon>Actinomycetota</taxon>
        <taxon>Actinomycetes</taxon>
        <taxon>Pseudonocardiales</taxon>
        <taxon>Pseudonocardiaceae</taxon>
        <taxon>Kibdelosporangium</taxon>
    </lineage>
</organism>
<feature type="transmembrane region" description="Helical" evidence="8">
    <location>
        <begin position="510"/>
        <end position="531"/>
    </location>
</feature>
<dbReference type="PANTHER" id="PTHR43867">
    <property type="entry name" value="CELLULOSE SYNTHASE CATALYTIC SUBUNIT A [UDP-FORMING]"/>
    <property type="match status" value="1"/>
</dbReference>
<feature type="transmembrane region" description="Helical" evidence="8">
    <location>
        <begin position="543"/>
        <end position="565"/>
    </location>
</feature>
<evidence type="ECO:0000313" key="10">
    <source>
        <dbReference type="Proteomes" id="UP000192674"/>
    </source>
</evidence>
<evidence type="ECO:0000256" key="4">
    <source>
        <dbReference type="ARBA" id="ARBA00022692"/>
    </source>
</evidence>
<keyword evidence="3 9" id="KW-0808">Transferase</keyword>
<dbReference type="GO" id="GO:0016757">
    <property type="term" value="F:glycosyltransferase activity"/>
    <property type="evidence" value="ECO:0007669"/>
    <property type="project" value="UniProtKB-KW"/>
</dbReference>
<comment type="subcellular location">
    <subcellularLocation>
        <location evidence="1">Membrane</location>
        <topology evidence="1">Multi-pass membrane protein</topology>
    </subcellularLocation>
</comment>
<keyword evidence="4 8" id="KW-0812">Transmembrane</keyword>
<dbReference type="PANTHER" id="PTHR43867:SF2">
    <property type="entry name" value="CELLULOSE SYNTHASE CATALYTIC SUBUNIT A [UDP-FORMING]"/>
    <property type="match status" value="1"/>
</dbReference>
<evidence type="ECO:0000256" key="5">
    <source>
        <dbReference type="ARBA" id="ARBA00022989"/>
    </source>
</evidence>
<evidence type="ECO:0000256" key="2">
    <source>
        <dbReference type="ARBA" id="ARBA00022676"/>
    </source>
</evidence>
<evidence type="ECO:0000256" key="3">
    <source>
        <dbReference type="ARBA" id="ARBA00022679"/>
    </source>
</evidence>
<keyword evidence="6 8" id="KW-0472">Membrane</keyword>
<reference evidence="9 10" key="1">
    <citation type="submission" date="2017-04" db="EMBL/GenBank/DDBJ databases">
        <authorList>
            <person name="Afonso C.L."/>
            <person name="Miller P.J."/>
            <person name="Scott M.A."/>
            <person name="Spackman E."/>
            <person name="Goraichik I."/>
            <person name="Dimitrov K.M."/>
            <person name="Suarez D.L."/>
            <person name="Swayne D.E."/>
        </authorList>
    </citation>
    <scope>NUCLEOTIDE SEQUENCE [LARGE SCALE GENOMIC DNA]</scope>
    <source>
        <strain evidence="9 10">DSM 43828</strain>
    </source>
</reference>
<protein>
    <submittedName>
        <fullName evidence="9">Glycosyltransferase, catalytic subunit of cellulose synthase and poly-beta-1,6-N-acetylglucosamine synthase</fullName>
    </submittedName>
</protein>
<feature type="transmembrane region" description="Helical" evidence="8">
    <location>
        <begin position="466"/>
        <end position="489"/>
    </location>
</feature>
<feature type="transmembrane region" description="Helical" evidence="8">
    <location>
        <begin position="674"/>
        <end position="696"/>
    </location>
</feature>
<dbReference type="AlphaFoldDB" id="A0A1Y5Y8L2"/>
<evidence type="ECO:0000313" key="9">
    <source>
        <dbReference type="EMBL" id="SMD27153.1"/>
    </source>
</evidence>
<keyword evidence="5 8" id="KW-1133">Transmembrane helix</keyword>
<feature type="transmembrane region" description="Helical" evidence="8">
    <location>
        <begin position="278"/>
        <end position="302"/>
    </location>
</feature>
<feature type="transmembrane region" description="Helical" evidence="8">
    <location>
        <begin position="823"/>
        <end position="841"/>
    </location>
</feature>
<keyword evidence="10" id="KW-1185">Reference proteome</keyword>
<evidence type="ECO:0000256" key="7">
    <source>
        <dbReference type="SAM" id="MobiDB-lite"/>
    </source>
</evidence>
<dbReference type="GO" id="GO:0016020">
    <property type="term" value="C:membrane"/>
    <property type="evidence" value="ECO:0007669"/>
    <property type="project" value="UniProtKB-SubCell"/>
</dbReference>
<feature type="transmembrane region" description="Helical" evidence="8">
    <location>
        <begin position="354"/>
        <end position="376"/>
    </location>
</feature>